<dbReference type="SUPFAM" id="SSF81624">
    <property type="entry name" value="N-terminal domain of MutM-like DNA repair proteins"/>
    <property type="match status" value="1"/>
</dbReference>
<protein>
    <recommendedName>
        <fullName evidence="15">Formamidopyrimidine-DNA glycosylase</fullName>
        <shortName evidence="15">Fapy-DNA glycosylase</shortName>
        <ecNumber evidence="15">3.2.2.23</ecNumber>
    </recommendedName>
    <alternativeName>
        <fullName evidence="15">DNA-(apurinic or apyrimidinic site) lyase MutM</fullName>
        <shortName evidence="15">AP lyase MutM</shortName>
        <ecNumber evidence="15">4.2.99.18</ecNumber>
    </alternativeName>
</protein>
<dbReference type="eggNOG" id="COG0266">
    <property type="taxonomic scope" value="Bacteria"/>
</dbReference>
<keyword evidence="8 15" id="KW-0862">Zinc</keyword>
<dbReference type="InterPro" id="IPR020629">
    <property type="entry name" value="FPG_Glyclase"/>
</dbReference>
<dbReference type="Pfam" id="PF06831">
    <property type="entry name" value="H2TH"/>
    <property type="match status" value="1"/>
</dbReference>
<evidence type="ECO:0000256" key="12">
    <source>
        <dbReference type="ARBA" id="ARBA00023268"/>
    </source>
</evidence>
<evidence type="ECO:0000256" key="2">
    <source>
        <dbReference type="ARBA" id="ARBA00009409"/>
    </source>
</evidence>
<dbReference type="EMBL" id="AVBG01000009">
    <property type="protein sequence ID" value="KGP90845.1"/>
    <property type="molecule type" value="Genomic_DNA"/>
</dbReference>
<dbReference type="RefSeq" id="WP_036784451.1">
    <property type="nucleotide sequence ID" value="NZ_AVBG01000009.1"/>
</dbReference>
<evidence type="ECO:0000256" key="7">
    <source>
        <dbReference type="ARBA" id="ARBA00022801"/>
    </source>
</evidence>
<dbReference type="GO" id="GO:0003690">
    <property type="term" value="F:double-stranded DNA binding"/>
    <property type="evidence" value="ECO:0007669"/>
    <property type="project" value="UniProtKB-ARBA"/>
</dbReference>
<feature type="active site" description="Proton donor; for beta-elimination activity" evidence="15">
    <location>
        <position position="60"/>
    </location>
</feature>
<keyword evidence="4 15" id="KW-0479">Metal-binding</keyword>
<evidence type="ECO:0000256" key="6">
    <source>
        <dbReference type="ARBA" id="ARBA00022771"/>
    </source>
</evidence>
<dbReference type="OrthoDB" id="9800855at2"/>
<dbReference type="GO" id="GO:0140078">
    <property type="term" value="F:class I DNA-(apurinic or apyrimidinic site) endonuclease activity"/>
    <property type="evidence" value="ECO:0007669"/>
    <property type="project" value="UniProtKB-EC"/>
</dbReference>
<dbReference type="GO" id="GO:0006284">
    <property type="term" value="P:base-excision repair"/>
    <property type="evidence" value="ECO:0007669"/>
    <property type="project" value="InterPro"/>
</dbReference>
<evidence type="ECO:0000313" key="18">
    <source>
        <dbReference type="EMBL" id="KGP90845.1"/>
    </source>
</evidence>
<evidence type="ECO:0000256" key="13">
    <source>
        <dbReference type="ARBA" id="ARBA00023295"/>
    </source>
</evidence>
<comment type="cofactor">
    <cofactor evidence="15">
        <name>Zn(2+)</name>
        <dbReference type="ChEBI" id="CHEBI:29105"/>
    </cofactor>
    <text evidence="15">Binds 1 zinc ion per subunit.</text>
</comment>
<comment type="caution">
    <text evidence="15">Lacks conserved residue(s) required for the propagation of feature annotation.</text>
</comment>
<comment type="catalytic activity">
    <reaction evidence="1 15">
        <text>Hydrolysis of DNA containing ring-opened 7-methylguanine residues, releasing 2,6-diamino-4-hydroxy-5-(N-methyl)formamidopyrimidine.</text>
        <dbReference type="EC" id="3.2.2.23"/>
    </reaction>
</comment>
<evidence type="ECO:0000256" key="4">
    <source>
        <dbReference type="ARBA" id="ARBA00022723"/>
    </source>
</evidence>
<dbReference type="FunFam" id="1.10.8.50:FF:000003">
    <property type="entry name" value="Formamidopyrimidine-DNA glycosylase"/>
    <property type="match status" value="1"/>
</dbReference>
<dbReference type="InterPro" id="IPR012319">
    <property type="entry name" value="FPG_cat"/>
</dbReference>
<keyword evidence="13 15" id="KW-0326">Glycosidase</keyword>
<dbReference type="EC" id="4.2.99.18" evidence="15"/>
<evidence type="ECO:0000259" key="17">
    <source>
        <dbReference type="PROSITE" id="PS51068"/>
    </source>
</evidence>
<keyword evidence="10 15" id="KW-0234">DNA repair</keyword>
<evidence type="ECO:0000256" key="5">
    <source>
        <dbReference type="ARBA" id="ARBA00022763"/>
    </source>
</evidence>
<dbReference type="GO" id="GO:0034039">
    <property type="term" value="F:8-oxo-7,8-dihydroguanine DNA N-glycosylase activity"/>
    <property type="evidence" value="ECO:0007669"/>
    <property type="project" value="TreeGrafter"/>
</dbReference>
<dbReference type="PANTHER" id="PTHR22993:SF9">
    <property type="entry name" value="FORMAMIDOPYRIMIDINE-DNA GLYCOSYLASE"/>
    <property type="match status" value="1"/>
</dbReference>
<evidence type="ECO:0000256" key="3">
    <source>
        <dbReference type="ARBA" id="ARBA00011245"/>
    </source>
</evidence>
<dbReference type="Proteomes" id="UP000030153">
    <property type="component" value="Unassembled WGS sequence"/>
</dbReference>
<evidence type="ECO:0000256" key="1">
    <source>
        <dbReference type="ARBA" id="ARBA00001668"/>
    </source>
</evidence>
<dbReference type="SUPFAM" id="SSF46946">
    <property type="entry name" value="S13-like H2TH domain"/>
    <property type="match status" value="1"/>
</dbReference>
<dbReference type="Gene3D" id="1.10.8.50">
    <property type="match status" value="1"/>
</dbReference>
<feature type="binding site" evidence="15">
    <location>
        <position position="93"/>
    </location>
    <ligand>
        <name>DNA</name>
        <dbReference type="ChEBI" id="CHEBI:16991"/>
    </ligand>
</feature>
<evidence type="ECO:0000256" key="15">
    <source>
        <dbReference type="HAMAP-Rule" id="MF_00103"/>
    </source>
</evidence>
<name>A0A0A2VB16_9BACI</name>
<dbReference type="GO" id="GO:0008270">
    <property type="term" value="F:zinc ion binding"/>
    <property type="evidence" value="ECO:0007669"/>
    <property type="project" value="UniProtKB-UniRule"/>
</dbReference>
<sequence length="275" mass="31546">MPELPEVETIKKTLQHLVTEKTIKETDVFWENIIQRPRDPEEFKALLKGQTIHELKRRGKFLLFYLDTHVMISHLRMEGKYGVFQSGDEIAKHTHVIFRFTDGTELRYQDVRKFGTMHIYPIGEEFKGAPLDQLGPEPFDPLFTPDHLYNKLKKTSRHVKTALLDQMIVTGLGNIYVDEALHRSLIHPERKGKDITKSDAVRLHGEIVSTLQEAVEQGGTTIRSYVNTQGQIGMFQQRLKVYGRQDEACESCGTIITKTKVGGRGTHFCLKCQPE</sequence>
<evidence type="ECO:0000256" key="11">
    <source>
        <dbReference type="ARBA" id="ARBA00023239"/>
    </source>
</evidence>
<keyword evidence="11 15" id="KW-0456">Lyase</keyword>
<dbReference type="Pfam" id="PF06827">
    <property type="entry name" value="zf-FPG_IleRS"/>
    <property type="match status" value="1"/>
</dbReference>
<feature type="domain" description="Formamidopyrimidine-DNA glycosylase catalytic" evidence="17">
    <location>
        <begin position="2"/>
        <end position="115"/>
    </location>
</feature>
<dbReference type="SMART" id="SM00898">
    <property type="entry name" value="Fapy_DNA_glyco"/>
    <property type="match status" value="1"/>
</dbReference>
<dbReference type="InterPro" id="IPR015887">
    <property type="entry name" value="DNA_glyclase_Znf_dom_DNA_BS"/>
</dbReference>
<evidence type="ECO:0000259" key="16">
    <source>
        <dbReference type="PROSITE" id="PS51066"/>
    </source>
</evidence>
<dbReference type="InterPro" id="IPR000214">
    <property type="entry name" value="Znf_DNA_glyclase/AP_lyase"/>
</dbReference>
<feature type="active site" description="Proton donor" evidence="15">
    <location>
        <position position="3"/>
    </location>
</feature>
<evidence type="ECO:0000313" key="19">
    <source>
        <dbReference type="Proteomes" id="UP000030153"/>
    </source>
</evidence>
<proteinExistence type="inferred from homology"/>
<dbReference type="Pfam" id="PF01149">
    <property type="entry name" value="Fapy_DNA_glyco"/>
    <property type="match status" value="1"/>
</dbReference>
<dbReference type="AlphaFoldDB" id="A0A0A2VB16"/>
<keyword evidence="5 15" id="KW-0227">DNA damage</keyword>
<keyword evidence="9 15" id="KW-0238">DNA-binding</keyword>
<feature type="active site" description="Proton donor; for delta-elimination activity" evidence="15">
    <location>
        <position position="264"/>
    </location>
</feature>
<dbReference type="InterPro" id="IPR010663">
    <property type="entry name" value="Znf_FPG/IleRS"/>
</dbReference>
<evidence type="ECO:0000256" key="9">
    <source>
        <dbReference type="ARBA" id="ARBA00023125"/>
    </source>
</evidence>
<accession>A0A0A2VB16</accession>
<evidence type="ECO:0000256" key="14">
    <source>
        <dbReference type="ARBA" id="ARBA00044632"/>
    </source>
</evidence>
<reference evidence="18 19" key="1">
    <citation type="submission" date="2013-08" db="EMBL/GenBank/DDBJ databases">
        <title>Genome of Pontibacillus chungwhensis.</title>
        <authorList>
            <person name="Wang Q."/>
            <person name="Wang G."/>
        </authorList>
    </citation>
    <scope>NUCLEOTIDE SEQUENCE [LARGE SCALE GENOMIC DNA]</scope>
    <source>
        <strain evidence="18 19">BH030062</strain>
    </source>
</reference>
<dbReference type="PROSITE" id="PS51068">
    <property type="entry name" value="FPG_CAT"/>
    <property type="match status" value="1"/>
</dbReference>
<keyword evidence="19" id="KW-1185">Reference proteome</keyword>
<dbReference type="InterPro" id="IPR010979">
    <property type="entry name" value="Ribosomal_uS13-like_H2TH"/>
</dbReference>
<feature type="domain" description="FPG-type" evidence="16">
    <location>
        <begin position="240"/>
        <end position="274"/>
    </location>
</feature>
<comment type="caution">
    <text evidence="18">The sequence shown here is derived from an EMBL/GenBank/DDBJ whole genome shotgun (WGS) entry which is preliminary data.</text>
</comment>
<keyword evidence="6 15" id="KW-0863">Zinc-finger</keyword>
<dbReference type="InterPro" id="IPR035937">
    <property type="entry name" value="FPG_N"/>
</dbReference>
<comment type="catalytic activity">
    <reaction evidence="14 15">
        <text>2'-deoxyribonucleotide-(2'-deoxyribose 5'-phosphate)-2'-deoxyribonucleotide-DNA = a 3'-end 2'-deoxyribonucleotide-(2,3-dehydro-2,3-deoxyribose 5'-phosphate)-DNA + a 5'-end 5'-phospho-2'-deoxyribonucleoside-DNA + H(+)</text>
        <dbReference type="Rhea" id="RHEA:66592"/>
        <dbReference type="Rhea" id="RHEA-COMP:13180"/>
        <dbReference type="Rhea" id="RHEA-COMP:16897"/>
        <dbReference type="Rhea" id="RHEA-COMP:17067"/>
        <dbReference type="ChEBI" id="CHEBI:15378"/>
        <dbReference type="ChEBI" id="CHEBI:136412"/>
        <dbReference type="ChEBI" id="CHEBI:157695"/>
        <dbReference type="ChEBI" id="CHEBI:167181"/>
        <dbReference type="EC" id="4.2.99.18"/>
    </reaction>
</comment>
<dbReference type="EC" id="3.2.2.23" evidence="15"/>
<dbReference type="NCBIfam" id="TIGR00577">
    <property type="entry name" value="fpg"/>
    <property type="match status" value="1"/>
</dbReference>
<dbReference type="SMART" id="SM01232">
    <property type="entry name" value="H2TH"/>
    <property type="match status" value="1"/>
</dbReference>
<dbReference type="PANTHER" id="PTHR22993">
    <property type="entry name" value="FORMAMIDOPYRIMIDINE-DNA GLYCOSYLASE"/>
    <property type="match status" value="1"/>
</dbReference>
<dbReference type="Gene3D" id="3.20.190.10">
    <property type="entry name" value="MutM-like, N-terminal"/>
    <property type="match status" value="1"/>
</dbReference>
<comment type="function">
    <text evidence="15">Involved in base excision repair of DNA damaged by oxidation or by mutagenic agents. Acts as DNA glycosylase that recognizes and removes damaged bases. Has a preference for oxidized purines, such as 7,8-dihydro-8-oxoguanine (8-oxoG). Has AP (apurinic/apyrimidinic) lyase activity and introduces nicks in the DNA strand. Cleaves the DNA backbone by beta-delta elimination to generate a single-strand break at the site of the removed base with both 3'- and 5'-phosphates.</text>
</comment>
<dbReference type="PROSITE" id="PS51066">
    <property type="entry name" value="ZF_FPG_2"/>
    <property type="match status" value="1"/>
</dbReference>
<dbReference type="HAMAP" id="MF_00103">
    <property type="entry name" value="Fapy_DNA_glycosyl"/>
    <property type="match status" value="1"/>
</dbReference>
<keyword evidence="7 15" id="KW-0378">Hydrolase</keyword>
<dbReference type="SUPFAM" id="SSF57716">
    <property type="entry name" value="Glucocorticoid receptor-like (DNA-binding domain)"/>
    <property type="match status" value="1"/>
</dbReference>
<dbReference type="NCBIfam" id="NF002211">
    <property type="entry name" value="PRK01103.1"/>
    <property type="match status" value="1"/>
</dbReference>
<evidence type="ECO:0000256" key="10">
    <source>
        <dbReference type="ARBA" id="ARBA00023204"/>
    </source>
</evidence>
<comment type="similarity">
    <text evidence="2 15">Belongs to the FPG family.</text>
</comment>
<dbReference type="STRING" id="1385513.N780_02335"/>
<evidence type="ECO:0000256" key="8">
    <source>
        <dbReference type="ARBA" id="ARBA00022833"/>
    </source>
</evidence>
<dbReference type="InterPro" id="IPR015886">
    <property type="entry name" value="H2TH_FPG"/>
</dbReference>
<dbReference type="PROSITE" id="PS01242">
    <property type="entry name" value="ZF_FPG_1"/>
    <property type="match status" value="1"/>
</dbReference>
<dbReference type="CDD" id="cd08966">
    <property type="entry name" value="EcFpg-like_N"/>
    <property type="match status" value="1"/>
</dbReference>
<gene>
    <name evidence="15" type="primary">mutM</name>
    <name evidence="15" type="synonym">fpg</name>
    <name evidence="18" type="ORF">N780_02335</name>
</gene>
<organism evidence="18 19">
    <name type="scientific">Pontibacillus chungwhensis BH030062</name>
    <dbReference type="NCBI Taxonomy" id="1385513"/>
    <lineage>
        <taxon>Bacteria</taxon>
        <taxon>Bacillati</taxon>
        <taxon>Bacillota</taxon>
        <taxon>Bacilli</taxon>
        <taxon>Bacillales</taxon>
        <taxon>Bacillaceae</taxon>
        <taxon>Pontibacillus</taxon>
    </lineage>
</organism>
<keyword evidence="12 15" id="KW-0511">Multifunctional enzyme</keyword>
<dbReference type="GO" id="GO:0003684">
    <property type="term" value="F:damaged DNA binding"/>
    <property type="evidence" value="ECO:0007669"/>
    <property type="project" value="InterPro"/>
</dbReference>
<feature type="binding site" evidence="15">
    <location>
        <position position="112"/>
    </location>
    <ligand>
        <name>DNA</name>
        <dbReference type="ChEBI" id="CHEBI:16991"/>
    </ligand>
</feature>
<comment type="subunit">
    <text evidence="3 15">Monomer.</text>
</comment>
<feature type="active site" description="Schiff-base intermediate with DNA" evidence="15">
    <location>
        <position position="2"/>
    </location>
</feature>